<dbReference type="InterPro" id="IPR008964">
    <property type="entry name" value="Invasin/intimin_cell_adhesion"/>
</dbReference>
<dbReference type="GO" id="GO:0000166">
    <property type="term" value="F:nucleotide binding"/>
    <property type="evidence" value="ECO:0007669"/>
    <property type="project" value="UniProtKB-KW"/>
</dbReference>
<reference evidence="4 5" key="1">
    <citation type="submission" date="2016-12" db="EMBL/GenBank/DDBJ databases">
        <authorList>
            <person name="Song W.-J."/>
            <person name="Kurnit D.M."/>
        </authorList>
    </citation>
    <scope>NUCLEOTIDE SEQUENCE [LARGE SCALE GENOMIC DNA]</scope>
    <source>
        <strain evidence="4 5">DSM 12503</strain>
    </source>
</reference>
<dbReference type="Pfam" id="PF00149">
    <property type="entry name" value="Metallophos"/>
    <property type="match status" value="1"/>
</dbReference>
<name>A0A1M7YKF8_9FIRM</name>
<evidence type="ECO:0000313" key="4">
    <source>
        <dbReference type="EMBL" id="SHO53109.1"/>
    </source>
</evidence>
<evidence type="ECO:0000256" key="2">
    <source>
        <dbReference type="RuleBase" id="RU362119"/>
    </source>
</evidence>
<dbReference type="RefSeq" id="WP_073590594.1">
    <property type="nucleotide sequence ID" value="NZ_FRFD01000012.1"/>
</dbReference>
<dbReference type="Gene3D" id="2.60.40.1080">
    <property type="match status" value="2"/>
</dbReference>
<dbReference type="Pfam" id="PF02368">
    <property type="entry name" value="Big_2"/>
    <property type="match status" value="1"/>
</dbReference>
<evidence type="ECO:0000256" key="1">
    <source>
        <dbReference type="ARBA" id="ARBA00022729"/>
    </source>
</evidence>
<dbReference type="PRINTS" id="PR01607">
    <property type="entry name" value="APYRASEFAMLY"/>
</dbReference>
<dbReference type="PANTHER" id="PTHR11575:SF24">
    <property type="entry name" value="5'-NUCLEOTIDASE"/>
    <property type="match status" value="1"/>
</dbReference>
<dbReference type="Pfam" id="PF26182">
    <property type="entry name" value="Ig_NUP210_5th"/>
    <property type="match status" value="1"/>
</dbReference>
<dbReference type="InterPro" id="IPR006179">
    <property type="entry name" value="5_nucleotidase/apyrase"/>
</dbReference>
<gene>
    <name evidence="4" type="ORF">SAMN02745217_03967</name>
</gene>
<dbReference type="STRING" id="1121345.SAMN02745217_03967"/>
<dbReference type="InterPro" id="IPR036907">
    <property type="entry name" value="5'-Nucleotdase_C_sf"/>
</dbReference>
<dbReference type="InterPro" id="IPR008334">
    <property type="entry name" value="5'-Nucleotdase_C"/>
</dbReference>
<dbReference type="EMBL" id="FRFD01000012">
    <property type="protein sequence ID" value="SHO53109.1"/>
    <property type="molecule type" value="Genomic_DNA"/>
</dbReference>
<dbReference type="Gene3D" id="3.90.780.10">
    <property type="entry name" value="5'-Nucleotidase, C-terminal domain"/>
    <property type="match status" value="1"/>
</dbReference>
<feature type="domain" description="BIG2" evidence="3">
    <location>
        <begin position="611"/>
        <end position="685"/>
    </location>
</feature>
<dbReference type="PROSITE" id="PS00786">
    <property type="entry name" value="5_NUCLEOTIDASE_2"/>
    <property type="match status" value="1"/>
</dbReference>
<proteinExistence type="inferred from homology"/>
<keyword evidence="1" id="KW-0732">Signal</keyword>
<dbReference type="AlphaFoldDB" id="A0A1M7YKF8"/>
<dbReference type="OrthoDB" id="7820733at2"/>
<sequence length="688" mass="74146">MKTRFSKLLSVLLTLALVIGLLGVPGSTVKAESSSGDVTITLLETTDIHGHTVEVTNLSDSSTNQYRLAYMSKAFDNYRSQGNVILLNGGDSFQGTPISNFSYGKYVVQSFDAMDYDAHGLGNHEFDWGLDAVLTKNGTYINSSTPVLACNVYYAGTKNKIPYTQDYTIVERGGKKVAIIGWAAEYSVDIMAAMIAPYTISEDVSLVNDLAKKLKDSKEADAVIVLAHQDAAEAAELFDHNYVDFLFGGHSHKTENGKSQSGIPYAEANCYGYGYSKATMTIKANGGVTIDNPTFVSVYDKTNLSNLYNTPENAKNLDSEIVTISNMSVDSVAPRLNKEMADLPVALDRNYIGDSLTTTMGNFVTDLMLSGQKDADFVFCNDGGIRCNFDAKKLTAYDMYTVFPFNNLLYTVQMTGAQVVKLLEQIVGNDSSNMQMAGLTAKYDLTLPEDHQVFDIRIADGTPIDLNKTYTILTNEYLATGGNKYTVFLTDVVSKTNTNTLDNETVIASLKELGSKGALNPDLNARFVKGTLEAPAVTTKTATLYEGNNLQLVFSNLLGTAKITYSSSNSKVAKVDKNGLITTLKTGTVTITSAVTQGDTTYKLQTKITVKKPSLAFSSSTGAIKLGKSYTFKVKANGITGAVKWSSSDKSVAAVTSTGKVTSKKAGTTVITATLGNYTVSKKIKVTK</sequence>
<dbReference type="SUPFAM" id="SSF55816">
    <property type="entry name" value="5'-nucleotidase (syn. UDP-sugar hydrolase), C-terminal domain"/>
    <property type="match status" value="1"/>
</dbReference>
<dbReference type="InterPro" id="IPR029052">
    <property type="entry name" value="Metallo-depent_PP-like"/>
</dbReference>
<dbReference type="InterPro" id="IPR006146">
    <property type="entry name" value="5'-Nucleotdase_CS"/>
</dbReference>
<comment type="similarity">
    <text evidence="2">Belongs to the 5'-nucleotidase family.</text>
</comment>
<dbReference type="GO" id="GO:0009166">
    <property type="term" value="P:nucleotide catabolic process"/>
    <property type="evidence" value="ECO:0007669"/>
    <property type="project" value="InterPro"/>
</dbReference>
<dbReference type="Proteomes" id="UP000184612">
    <property type="component" value="Unassembled WGS sequence"/>
</dbReference>
<dbReference type="SMART" id="SM00635">
    <property type="entry name" value="BID_2"/>
    <property type="match status" value="2"/>
</dbReference>
<dbReference type="InterPro" id="IPR003343">
    <property type="entry name" value="Big_2"/>
</dbReference>
<keyword evidence="2" id="KW-0547">Nucleotide-binding</keyword>
<dbReference type="SUPFAM" id="SSF49373">
    <property type="entry name" value="Invasin/intimin cell-adhesion fragments"/>
    <property type="match status" value="2"/>
</dbReference>
<keyword evidence="2" id="KW-0378">Hydrolase</keyword>
<dbReference type="GO" id="GO:0016788">
    <property type="term" value="F:hydrolase activity, acting on ester bonds"/>
    <property type="evidence" value="ECO:0007669"/>
    <property type="project" value="InterPro"/>
</dbReference>
<keyword evidence="5" id="KW-1185">Reference proteome</keyword>
<evidence type="ECO:0000259" key="3">
    <source>
        <dbReference type="SMART" id="SM00635"/>
    </source>
</evidence>
<evidence type="ECO:0000313" key="5">
    <source>
        <dbReference type="Proteomes" id="UP000184612"/>
    </source>
</evidence>
<dbReference type="GO" id="GO:0046872">
    <property type="term" value="F:metal ion binding"/>
    <property type="evidence" value="ECO:0007669"/>
    <property type="project" value="InterPro"/>
</dbReference>
<accession>A0A1M7YKF8</accession>
<dbReference type="InterPro" id="IPR004843">
    <property type="entry name" value="Calcineurin-like_PHP"/>
</dbReference>
<dbReference type="Gene3D" id="3.60.21.10">
    <property type="match status" value="1"/>
</dbReference>
<organism evidence="4 5">
    <name type="scientific">Anaerocolumna xylanovorans DSM 12503</name>
    <dbReference type="NCBI Taxonomy" id="1121345"/>
    <lineage>
        <taxon>Bacteria</taxon>
        <taxon>Bacillati</taxon>
        <taxon>Bacillota</taxon>
        <taxon>Clostridia</taxon>
        <taxon>Lachnospirales</taxon>
        <taxon>Lachnospiraceae</taxon>
        <taxon>Anaerocolumna</taxon>
    </lineage>
</organism>
<dbReference type="Pfam" id="PF02872">
    <property type="entry name" value="5_nucleotid_C"/>
    <property type="match status" value="1"/>
</dbReference>
<feature type="domain" description="BIG2" evidence="3">
    <location>
        <begin position="531"/>
        <end position="604"/>
    </location>
</feature>
<dbReference type="PANTHER" id="PTHR11575">
    <property type="entry name" value="5'-NUCLEOTIDASE-RELATED"/>
    <property type="match status" value="1"/>
</dbReference>
<dbReference type="SUPFAM" id="SSF56300">
    <property type="entry name" value="Metallo-dependent phosphatases"/>
    <property type="match status" value="1"/>
</dbReference>
<protein>
    <submittedName>
        <fullName evidence="4">2',3'-cyclic-nucleotide 2'-phosphodiesterase/5'-or 3'-nucleotidase, 5'-nucleotidase family</fullName>
    </submittedName>
</protein>